<sequence>MAAKETNDHVLRPKNDERFRTSIGKKILEDVMSECFPGKSGPYSNLNNLTQQIGTITKERLKGSLPNMPNFHTFTHAKIKQIFNIFSPTSPEIQIYSASYRWPPPRTRSQDKWIMPMGFGYGPHDLPPYQKRNVPHDDVFCEAIIFAIFQH</sequence>
<proteinExistence type="predicted"/>
<keyword evidence="1" id="KW-1185">Reference proteome</keyword>
<accession>A0A0N5ASF6</accession>
<dbReference type="WBParaSite" id="SMUV_0000771701-mRNA-1">
    <property type="protein sequence ID" value="SMUV_0000771701-mRNA-1"/>
    <property type="gene ID" value="SMUV_0000771701"/>
</dbReference>
<dbReference type="AlphaFoldDB" id="A0A0N5ASF6"/>
<reference evidence="2" key="1">
    <citation type="submission" date="2017-02" db="UniProtKB">
        <authorList>
            <consortium name="WormBaseParasite"/>
        </authorList>
    </citation>
    <scope>IDENTIFICATION</scope>
</reference>
<evidence type="ECO:0000313" key="2">
    <source>
        <dbReference type="WBParaSite" id="SMUV_0000771701-mRNA-1"/>
    </source>
</evidence>
<organism evidence="1 2">
    <name type="scientific">Syphacia muris</name>
    <dbReference type="NCBI Taxonomy" id="451379"/>
    <lineage>
        <taxon>Eukaryota</taxon>
        <taxon>Metazoa</taxon>
        <taxon>Ecdysozoa</taxon>
        <taxon>Nematoda</taxon>
        <taxon>Chromadorea</taxon>
        <taxon>Rhabditida</taxon>
        <taxon>Spirurina</taxon>
        <taxon>Oxyuridomorpha</taxon>
        <taxon>Oxyuroidea</taxon>
        <taxon>Oxyuridae</taxon>
        <taxon>Syphacia</taxon>
    </lineage>
</organism>
<name>A0A0N5ASF6_9BILA</name>
<evidence type="ECO:0000313" key="1">
    <source>
        <dbReference type="Proteomes" id="UP000046393"/>
    </source>
</evidence>
<dbReference type="Proteomes" id="UP000046393">
    <property type="component" value="Unplaced"/>
</dbReference>
<protein>
    <submittedName>
        <fullName evidence="2">Gag_pre-integrs domain-containing protein</fullName>
    </submittedName>
</protein>